<evidence type="ECO:0000313" key="6">
    <source>
        <dbReference type="Proteomes" id="UP000030669"/>
    </source>
</evidence>
<dbReference type="AlphaFoldDB" id="S7RV27"/>
<dbReference type="Proteomes" id="UP000030669">
    <property type="component" value="Unassembled WGS sequence"/>
</dbReference>
<dbReference type="InterPro" id="IPR001138">
    <property type="entry name" value="Zn2Cys6_DnaBD"/>
</dbReference>
<reference evidence="5 6" key="1">
    <citation type="journal article" date="2012" name="Science">
        <title>The Paleozoic origin of enzymatic lignin decomposition reconstructed from 31 fungal genomes.</title>
        <authorList>
            <person name="Floudas D."/>
            <person name="Binder M."/>
            <person name="Riley R."/>
            <person name="Barry K."/>
            <person name="Blanchette R.A."/>
            <person name="Henrissat B."/>
            <person name="Martinez A.T."/>
            <person name="Otillar R."/>
            <person name="Spatafora J.W."/>
            <person name="Yadav J.S."/>
            <person name="Aerts A."/>
            <person name="Benoit I."/>
            <person name="Boyd A."/>
            <person name="Carlson A."/>
            <person name="Copeland A."/>
            <person name="Coutinho P.M."/>
            <person name="de Vries R.P."/>
            <person name="Ferreira P."/>
            <person name="Findley K."/>
            <person name="Foster B."/>
            <person name="Gaskell J."/>
            <person name="Glotzer D."/>
            <person name="Gorecki P."/>
            <person name="Heitman J."/>
            <person name="Hesse C."/>
            <person name="Hori C."/>
            <person name="Igarashi K."/>
            <person name="Jurgens J.A."/>
            <person name="Kallen N."/>
            <person name="Kersten P."/>
            <person name="Kohler A."/>
            <person name="Kuees U."/>
            <person name="Kumar T.K.A."/>
            <person name="Kuo A."/>
            <person name="LaButti K."/>
            <person name="Larrondo L.F."/>
            <person name="Lindquist E."/>
            <person name="Ling A."/>
            <person name="Lombard V."/>
            <person name="Lucas S."/>
            <person name="Lundell T."/>
            <person name="Martin R."/>
            <person name="McLaughlin D.J."/>
            <person name="Morgenstern I."/>
            <person name="Morin E."/>
            <person name="Murat C."/>
            <person name="Nagy L.G."/>
            <person name="Nolan M."/>
            <person name="Ohm R.A."/>
            <person name="Patyshakuliyeva A."/>
            <person name="Rokas A."/>
            <person name="Ruiz-Duenas F.J."/>
            <person name="Sabat G."/>
            <person name="Salamov A."/>
            <person name="Samejima M."/>
            <person name="Schmutz J."/>
            <person name="Slot J.C."/>
            <person name="St John F."/>
            <person name="Stenlid J."/>
            <person name="Sun H."/>
            <person name="Sun S."/>
            <person name="Syed K."/>
            <person name="Tsang A."/>
            <person name="Wiebenga A."/>
            <person name="Young D."/>
            <person name="Pisabarro A."/>
            <person name="Eastwood D.C."/>
            <person name="Martin F."/>
            <person name="Cullen D."/>
            <person name="Grigoriev I.V."/>
            <person name="Hibbett D.S."/>
        </authorList>
    </citation>
    <scope>NUCLEOTIDE SEQUENCE [LARGE SCALE GENOMIC DNA]</scope>
    <source>
        <strain evidence="5 6">ATCC 11539</strain>
    </source>
</reference>
<dbReference type="GeneID" id="19303770"/>
<dbReference type="CDD" id="cd12148">
    <property type="entry name" value="fungal_TF_MHR"/>
    <property type="match status" value="1"/>
</dbReference>
<organism evidence="5 6">
    <name type="scientific">Gloeophyllum trabeum (strain ATCC 11539 / FP-39264 / Madison 617)</name>
    <name type="common">Brown rot fungus</name>
    <dbReference type="NCBI Taxonomy" id="670483"/>
    <lineage>
        <taxon>Eukaryota</taxon>
        <taxon>Fungi</taxon>
        <taxon>Dikarya</taxon>
        <taxon>Basidiomycota</taxon>
        <taxon>Agaricomycotina</taxon>
        <taxon>Agaricomycetes</taxon>
        <taxon>Gloeophyllales</taxon>
        <taxon>Gloeophyllaceae</taxon>
        <taxon>Gloeophyllum</taxon>
    </lineage>
</organism>
<proteinExistence type="predicted"/>
<evidence type="ECO:0000313" key="5">
    <source>
        <dbReference type="EMBL" id="EPQ57069.1"/>
    </source>
</evidence>
<dbReference type="OrthoDB" id="2503714at2759"/>
<dbReference type="InterPro" id="IPR036864">
    <property type="entry name" value="Zn2-C6_fun-type_DNA-bd_sf"/>
</dbReference>
<keyword evidence="2" id="KW-0539">Nucleus</keyword>
<feature type="region of interest" description="Disordered" evidence="3">
    <location>
        <begin position="687"/>
        <end position="711"/>
    </location>
</feature>
<sequence>MSNQEQYSSEEETQENVFVVRCDGPQGPGEKCLNCVTFKTECTYGEVAKKRGPPKGYTQTLENRVAQLEALLRKHCPNLNLERETSPHDDATITASSSPSERPDQSRRGSRSPVLTDEIEPSDDEYLQNTLTEDPQRLSINPTRHRFLGKASGIALIQAAIDYRSKANADAVAHDFGAFRREHFWTIPKWEASMYEDEYPEFVFPDPDLMWALINLYFDYVNALSPIVHRPTFEANVHDRLHLRNPKFGALLLMVCAMGSRFSDDPRIYVEGTDGPQSAGWNYFDQIYPLITLFVLGSSAPHAVWSIIGIGLRMAQDVGANRRQFYGDKLTVETESWKRAFWVLVAAERHISAGLGRPCTLQDEDIDVDWPAECDDEYWTNEDPTRAFKQPPGKPTYVTFYNYTLRLANITGAALRTIYSTGRRRAFFGQIGHDWEERTVADMDSTLNRWFHDIPDHLRWMPNDGNPIFFRQSAQLHCAYYYNQILIHRPFIGASKRGTQLAMSCMAICTNAARSIVNIGDIVRRRGGKRAGISSDLDRGMQDVHKGLAVLDYYENRWHVAGAFWDMVWDLGRLGNLPLPPPRTSNKRASDSGERVPGHACCGDPRNFGVTINSLYGSTVDAAPGFISSPGERQAPGTYEDPLSGLSSGGVAPSSHFGSHATAESMYALGPEVPTPNFPSRIARRMAEKTQTTPIASTSASSNDNPDGALHFLQGANQAMQSSQFSVGDMALALDMFDEPQMHAGESQGTLGNQAYFHSSAQGQEQTAQSQTYSQSDAFAAPLPTWTYQDTLNIDQQARHQQPQAFDTNVLAMWSTIPSTIVPDDWSAYMSSMNDLMNHPAEGSSYQPGWHENQYSQPPSR</sequence>
<feature type="domain" description="Xylanolytic transcriptional activator regulatory" evidence="4">
    <location>
        <begin position="304"/>
        <end position="377"/>
    </location>
</feature>
<gene>
    <name evidence="5" type="ORF">GLOTRDRAFT_137494</name>
</gene>
<dbReference type="PANTHER" id="PTHR46910:SF38">
    <property type="entry name" value="ZN(2)-C6 FUNGAL-TYPE DOMAIN-CONTAINING PROTEIN"/>
    <property type="match status" value="1"/>
</dbReference>
<evidence type="ECO:0000256" key="3">
    <source>
        <dbReference type="SAM" id="MobiDB-lite"/>
    </source>
</evidence>
<evidence type="ECO:0000256" key="1">
    <source>
        <dbReference type="ARBA" id="ARBA00022723"/>
    </source>
</evidence>
<feature type="region of interest" description="Disordered" evidence="3">
    <location>
        <begin position="840"/>
        <end position="861"/>
    </location>
</feature>
<dbReference type="PANTHER" id="PTHR46910">
    <property type="entry name" value="TRANSCRIPTION FACTOR PDR1"/>
    <property type="match status" value="1"/>
</dbReference>
<dbReference type="GO" id="GO:0008270">
    <property type="term" value="F:zinc ion binding"/>
    <property type="evidence" value="ECO:0007669"/>
    <property type="project" value="InterPro"/>
</dbReference>
<name>S7RV27_GLOTA</name>
<dbReference type="GO" id="GO:0003677">
    <property type="term" value="F:DNA binding"/>
    <property type="evidence" value="ECO:0007669"/>
    <property type="project" value="InterPro"/>
</dbReference>
<accession>S7RV27</accession>
<dbReference type="CDD" id="cd15486">
    <property type="entry name" value="ZIP_Sip4"/>
    <property type="match status" value="1"/>
</dbReference>
<protein>
    <recommendedName>
        <fullName evidence="4">Xylanolytic transcriptional activator regulatory domain-containing protein</fullName>
    </recommendedName>
</protein>
<evidence type="ECO:0000259" key="4">
    <source>
        <dbReference type="SMART" id="SM00906"/>
    </source>
</evidence>
<feature type="region of interest" description="Disordered" evidence="3">
    <location>
        <begin position="627"/>
        <end position="657"/>
    </location>
</feature>
<keyword evidence="1" id="KW-0479">Metal-binding</keyword>
<dbReference type="InterPro" id="IPR050987">
    <property type="entry name" value="AtrR-like"/>
</dbReference>
<dbReference type="Gene3D" id="4.10.240.10">
    <property type="entry name" value="Zn(2)-C6 fungal-type DNA-binding domain"/>
    <property type="match status" value="1"/>
</dbReference>
<dbReference type="HOGENOM" id="CLU_006019_2_0_1"/>
<dbReference type="SMART" id="SM00906">
    <property type="entry name" value="Fungal_trans"/>
    <property type="match status" value="1"/>
</dbReference>
<dbReference type="RefSeq" id="XP_007864224.1">
    <property type="nucleotide sequence ID" value="XM_007866033.1"/>
</dbReference>
<keyword evidence="6" id="KW-1185">Reference proteome</keyword>
<dbReference type="EMBL" id="KB469299">
    <property type="protein sequence ID" value="EPQ57069.1"/>
    <property type="molecule type" value="Genomic_DNA"/>
</dbReference>
<feature type="region of interest" description="Disordered" evidence="3">
    <location>
        <begin position="78"/>
        <end position="117"/>
    </location>
</feature>
<dbReference type="Pfam" id="PF04082">
    <property type="entry name" value="Fungal_trans"/>
    <property type="match status" value="1"/>
</dbReference>
<dbReference type="CDD" id="cd00067">
    <property type="entry name" value="GAL4"/>
    <property type="match status" value="1"/>
</dbReference>
<dbReference type="GO" id="GO:0006351">
    <property type="term" value="P:DNA-templated transcription"/>
    <property type="evidence" value="ECO:0007669"/>
    <property type="project" value="InterPro"/>
</dbReference>
<feature type="compositionally biased region" description="Polar residues" evidence="3">
    <location>
        <begin position="689"/>
        <end position="705"/>
    </location>
</feature>
<dbReference type="GO" id="GO:0000981">
    <property type="term" value="F:DNA-binding transcription factor activity, RNA polymerase II-specific"/>
    <property type="evidence" value="ECO:0007669"/>
    <property type="project" value="InterPro"/>
</dbReference>
<dbReference type="STRING" id="670483.S7RV27"/>
<dbReference type="KEGG" id="gtr:GLOTRDRAFT_137494"/>
<evidence type="ECO:0000256" key="2">
    <source>
        <dbReference type="ARBA" id="ARBA00023242"/>
    </source>
</evidence>
<dbReference type="InterPro" id="IPR007219">
    <property type="entry name" value="XnlR_reg_dom"/>
</dbReference>
<feature type="compositionally biased region" description="Basic and acidic residues" evidence="3">
    <location>
        <begin position="81"/>
        <end position="91"/>
    </location>
</feature>
<dbReference type="eggNOG" id="ENOG502QSY2">
    <property type="taxonomic scope" value="Eukaryota"/>
</dbReference>